<feature type="domain" description="CHAT" evidence="2">
    <location>
        <begin position="404"/>
        <end position="683"/>
    </location>
</feature>
<feature type="compositionally biased region" description="Pro residues" evidence="1">
    <location>
        <begin position="46"/>
        <end position="56"/>
    </location>
</feature>
<reference evidence="3 4" key="1">
    <citation type="submission" date="2018-09" db="EMBL/GenBank/DDBJ databases">
        <authorList>
            <person name="Livingstone P.G."/>
            <person name="Whitworth D.E."/>
        </authorList>
    </citation>
    <scope>NUCLEOTIDE SEQUENCE [LARGE SCALE GENOMIC DNA]</scope>
    <source>
        <strain evidence="3 4">CA031B</strain>
    </source>
</reference>
<evidence type="ECO:0000313" key="4">
    <source>
        <dbReference type="Proteomes" id="UP000278907"/>
    </source>
</evidence>
<feature type="region of interest" description="Disordered" evidence="1">
    <location>
        <begin position="1"/>
        <end position="90"/>
    </location>
</feature>
<gene>
    <name evidence="3" type="ORF">D7Y13_13390</name>
</gene>
<feature type="compositionally biased region" description="Basic and acidic residues" evidence="1">
    <location>
        <begin position="141"/>
        <end position="158"/>
    </location>
</feature>
<evidence type="ECO:0000313" key="3">
    <source>
        <dbReference type="EMBL" id="RKI10023.1"/>
    </source>
</evidence>
<keyword evidence="4" id="KW-1185">Reference proteome</keyword>
<feature type="region of interest" description="Disordered" evidence="1">
    <location>
        <begin position="221"/>
        <end position="245"/>
    </location>
</feature>
<feature type="region of interest" description="Disordered" evidence="1">
    <location>
        <begin position="283"/>
        <end position="303"/>
    </location>
</feature>
<protein>
    <submittedName>
        <fullName evidence="3">CHAT domain-containing protein</fullName>
    </submittedName>
</protein>
<sequence>MGVPGAEPGWRSAVGGAPGATAHRAHPPARGERRLPVVARLHRPRGGPPRAAPPGPGGGLPGPTQTGGPPGRPRLEADGRRPRRGALGAMVAGGLRGRVLGGLLRHGRGAGPGRVRTAPGRGDGRAARSLPRRRRPTAPDGADRRTAGPVRRAGEPERAGSTGPGRGRGARGRGSAPRGHGGRSIAGGAARLRRVVDGAAGLRCPALRAALARRPHAVRCHGASQDGRRGARGLGPDRSDAPYGGRVRARCARGHGEAAARRETAPGAARWREASGCALEQGWASGRPARHGPGATRGGGPGGGMRAVITVVREPSLDPAAFWRVEVDGTPHHHLRRLDNGFPFPTEDGALDGLPEVTALWQGMKPEKGLRGAFTSIHGGTPTQGHLWGFGRYLLETLLGGVFWQQLKGRCPKNESLELVLEWDSGEWELSRLHWELMRDDTGFLAEQHAPEVSLVRRVPVTRPFQARAPIDLRVLFVVGTDLTDPRIRPGAEYLGLLRHLNHQQRALHHRVLIAAHGEDLAAAVKSYQPTVLHLTCHGEWDSIHLKPGREAPPSEEREGFKRWSAQDLYQLLQGTGVPLPTVVVVNACDSAKGRPPMPQEDPASATAQASFAVELAKLGVPMVVGMAGEVADHACRLFTRRLYESLLEGVPNTPVDLGLATTTGRRAGLQLLDGRHATSDWAFSQLIIRGDTDTRLVLKDVGQASVRLRIANTLRVNHPFCDRLEAFRDFERWLDSGRCEWNPFAIVGPAMEQPPVKYGATRLMSELAVHALQSGYVPVLFGFPEGSTEAPTTERLLTELFKKLRDLRNDWGVGPAKDSQLRALLLREKSPAPPLHPDLDEALTLGGPTDPAVLRLALAMDLAALAKDTQCKGALLLLDGIHTWSPALSTLVRLLEHRLIFEGLTTPVVVSCRRWPGHPQADGPIKALLERATVERHDISRFPEALEPLIYNQYVLLREPPQVPNPAMPNVAMFLETYLKDLVKGLPSQLHGNAGLDAVLKALGTSKMLLQADDQATMKALLRGTPAREGQTS</sequence>
<name>A0ABX9QJM3_9BACT</name>
<dbReference type="Proteomes" id="UP000278907">
    <property type="component" value="Unassembled WGS sequence"/>
</dbReference>
<dbReference type="Pfam" id="PF12770">
    <property type="entry name" value="CHAT"/>
    <property type="match status" value="1"/>
</dbReference>
<feature type="region of interest" description="Disordered" evidence="1">
    <location>
        <begin position="103"/>
        <end position="187"/>
    </location>
</feature>
<accession>A0ABX9QJM3</accession>
<dbReference type="InterPro" id="IPR024983">
    <property type="entry name" value="CHAT_dom"/>
</dbReference>
<comment type="caution">
    <text evidence="3">The sequence shown here is derived from an EMBL/GenBank/DDBJ whole genome shotgun (WGS) entry which is preliminary data.</text>
</comment>
<organism evidence="3 4">
    <name type="scientific">Corallococcus praedator</name>
    <dbReference type="NCBI Taxonomy" id="2316724"/>
    <lineage>
        <taxon>Bacteria</taxon>
        <taxon>Pseudomonadati</taxon>
        <taxon>Myxococcota</taxon>
        <taxon>Myxococcia</taxon>
        <taxon>Myxococcales</taxon>
        <taxon>Cystobacterineae</taxon>
        <taxon>Myxococcaceae</taxon>
        <taxon>Corallococcus</taxon>
    </lineage>
</organism>
<dbReference type="EMBL" id="RAWI01000080">
    <property type="protein sequence ID" value="RKI10023.1"/>
    <property type="molecule type" value="Genomic_DNA"/>
</dbReference>
<proteinExistence type="predicted"/>
<evidence type="ECO:0000256" key="1">
    <source>
        <dbReference type="SAM" id="MobiDB-lite"/>
    </source>
</evidence>
<evidence type="ECO:0000259" key="2">
    <source>
        <dbReference type="Pfam" id="PF12770"/>
    </source>
</evidence>